<comment type="caution">
    <text evidence="1">The sequence shown here is derived from an EMBL/GenBank/DDBJ whole genome shotgun (WGS) entry which is preliminary data.</text>
</comment>
<dbReference type="Gene3D" id="2.60.120.200">
    <property type="match status" value="1"/>
</dbReference>
<organism evidence="1 2">
    <name type="scientific">Polyodon spathula</name>
    <name type="common">North American paddlefish</name>
    <name type="synonym">Squalus spathula</name>
    <dbReference type="NCBI Taxonomy" id="7913"/>
    <lineage>
        <taxon>Eukaryota</taxon>
        <taxon>Metazoa</taxon>
        <taxon>Chordata</taxon>
        <taxon>Craniata</taxon>
        <taxon>Vertebrata</taxon>
        <taxon>Euteleostomi</taxon>
        <taxon>Actinopterygii</taxon>
        <taxon>Chondrostei</taxon>
        <taxon>Acipenseriformes</taxon>
        <taxon>Polyodontidae</taxon>
        <taxon>Polyodon</taxon>
    </lineage>
</organism>
<dbReference type="EMBL" id="JAAWVQ010155877">
    <property type="protein sequence ID" value="MBN3286167.1"/>
    <property type="molecule type" value="Genomic_DNA"/>
</dbReference>
<proteinExistence type="predicted"/>
<keyword evidence="2" id="KW-1185">Reference proteome</keyword>
<accession>A0ABS2YHI9</accession>
<evidence type="ECO:0000313" key="1">
    <source>
        <dbReference type="EMBL" id="MBN3286167.1"/>
    </source>
</evidence>
<feature type="non-terminal residue" evidence="1">
    <location>
        <position position="191"/>
    </location>
</feature>
<dbReference type="SUPFAM" id="SSF49899">
    <property type="entry name" value="Concanavalin A-like lectins/glucanases"/>
    <property type="match status" value="1"/>
</dbReference>
<evidence type="ECO:0000313" key="2">
    <source>
        <dbReference type="Proteomes" id="UP001166093"/>
    </source>
</evidence>
<reference evidence="1" key="1">
    <citation type="journal article" date="2021" name="Cell">
        <title>Tracing the genetic footprints of vertebrate landing in non-teleost ray-finned fishes.</title>
        <authorList>
            <person name="Bi X."/>
            <person name="Wang K."/>
            <person name="Yang L."/>
            <person name="Pan H."/>
            <person name="Jiang H."/>
            <person name="Wei Q."/>
            <person name="Fang M."/>
            <person name="Yu H."/>
            <person name="Zhu C."/>
            <person name="Cai Y."/>
            <person name="He Y."/>
            <person name="Gan X."/>
            <person name="Zeng H."/>
            <person name="Yu D."/>
            <person name="Zhu Y."/>
            <person name="Jiang H."/>
            <person name="Qiu Q."/>
            <person name="Yang H."/>
            <person name="Zhang Y.E."/>
            <person name="Wang W."/>
            <person name="Zhu M."/>
            <person name="He S."/>
            <person name="Zhang G."/>
        </authorList>
    </citation>
    <scope>NUCLEOTIDE SEQUENCE</scope>
    <source>
        <strain evidence="1">Pddl_001</strain>
    </source>
</reference>
<sequence length="191" mass="21277">IDLLKALNITRSIKGVSKAKGLEPGIPAWKFRQSVPHLTLPRDYSIYFLSTMQGSIGFHFVAQQAKNSDSTLISFISPTAMKKDGHPLLQLVSSTRSNQLRLEYRAVHSMESATILFPGGTPFSNSKWARMAFNLEAHKIILFIDCEESIIFEKNQGEDALSLILPVDLEITFASMPGNKASKFLVRCLFS</sequence>
<feature type="non-terminal residue" evidence="1">
    <location>
        <position position="1"/>
    </location>
</feature>
<name>A0ABS2YHI9_POLSP</name>
<dbReference type="Proteomes" id="UP001166093">
    <property type="component" value="Unassembled WGS sequence"/>
</dbReference>
<protein>
    <submittedName>
        <fullName evidence="1">KCP protein</fullName>
    </submittedName>
</protein>
<gene>
    <name evidence="1" type="primary">Kcp_0</name>
    <name evidence="1" type="ORF">GTO93_0006718</name>
</gene>
<dbReference type="InterPro" id="IPR013320">
    <property type="entry name" value="ConA-like_dom_sf"/>
</dbReference>